<evidence type="ECO:0000259" key="2">
    <source>
        <dbReference type="Pfam" id="PF22784"/>
    </source>
</evidence>
<dbReference type="SUPFAM" id="SSF52799">
    <property type="entry name" value="(Phosphotyrosine protein) phosphatases II"/>
    <property type="match status" value="1"/>
</dbReference>
<dbReference type="Pfam" id="PF22784">
    <property type="entry name" value="PTP-SAK"/>
    <property type="match status" value="1"/>
</dbReference>
<dbReference type="GO" id="GO:0016791">
    <property type="term" value="F:phosphatase activity"/>
    <property type="evidence" value="ECO:0007669"/>
    <property type="project" value="UniProtKB-ARBA"/>
</dbReference>
<evidence type="ECO:0000313" key="3">
    <source>
        <dbReference type="EMBL" id="HGC42084.1"/>
    </source>
</evidence>
<accession>A0A8J4H7W9</accession>
<keyword evidence="1" id="KW-0378">Hydrolase</keyword>
<organism evidence="3">
    <name type="scientific">Acidicaldus sp</name>
    <dbReference type="NCBI Taxonomy" id="1872105"/>
    <lineage>
        <taxon>Bacteria</taxon>
        <taxon>Pseudomonadati</taxon>
        <taxon>Pseudomonadota</taxon>
        <taxon>Alphaproteobacteria</taxon>
        <taxon>Acetobacterales</taxon>
        <taxon>Acetobacteraceae</taxon>
        <taxon>Acidicaldus</taxon>
    </lineage>
</organism>
<sequence length="220" mass="24956">MFEGDVSSPRQRRAAWADSFFVDHAFFRIAWHNFAVVVPGRLYRANHPTPLWLARATKRYGLRTVINLRGARRCGSEALSVDAAARLGLTHVYAPFESRGAPHRERILRLAEIFATMAEPALIHCKSGADRAGLAAGLFILMQGGSADQAMAQLSWRHLHFRDSPTGILDAFFELYAREGEGKKPFLAWVREDYHEERLRAAFHPNPVARFINDRLFARE</sequence>
<dbReference type="AlphaFoldDB" id="A0A8J4H7W9"/>
<evidence type="ECO:0000256" key="1">
    <source>
        <dbReference type="ARBA" id="ARBA00022801"/>
    </source>
</evidence>
<reference evidence="3" key="1">
    <citation type="journal article" date="2020" name="mSystems">
        <title>Genome- and Community-Level Interaction Insights into Carbon Utilization and Element Cycling Functions of Hydrothermarchaeota in Hydrothermal Sediment.</title>
        <authorList>
            <person name="Zhou Z."/>
            <person name="Liu Y."/>
            <person name="Xu W."/>
            <person name="Pan J."/>
            <person name="Luo Z.H."/>
            <person name="Li M."/>
        </authorList>
    </citation>
    <scope>NUCLEOTIDE SEQUENCE</scope>
    <source>
        <strain evidence="3">SpSt-997</strain>
    </source>
</reference>
<feature type="domain" description="Swiss Army Knife protein DSP-PTPase phosphatase" evidence="2">
    <location>
        <begin position="33"/>
        <end position="150"/>
    </location>
</feature>
<dbReference type="InterPro" id="IPR057023">
    <property type="entry name" value="PTP-SAK"/>
</dbReference>
<dbReference type="InterPro" id="IPR029021">
    <property type="entry name" value="Prot-tyrosine_phosphatase-like"/>
</dbReference>
<comment type="caution">
    <text evidence="3">The sequence shown here is derived from an EMBL/GenBank/DDBJ whole genome shotgun (WGS) entry which is preliminary data.</text>
</comment>
<proteinExistence type="predicted"/>
<dbReference type="EMBL" id="DTQM01000050">
    <property type="protein sequence ID" value="HGC42084.1"/>
    <property type="molecule type" value="Genomic_DNA"/>
</dbReference>
<dbReference type="Gene3D" id="3.90.190.10">
    <property type="entry name" value="Protein tyrosine phosphatase superfamily"/>
    <property type="match status" value="1"/>
</dbReference>
<name>A0A8J4H7W9_9PROT</name>
<gene>
    <name evidence="3" type="ORF">ENY07_02515</name>
</gene>
<protein>
    <submittedName>
        <fullName evidence="3">Protein tyrosine phosphatase</fullName>
    </submittedName>
</protein>